<proteinExistence type="predicted"/>
<dbReference type="InterPro" id="IPR001374">
    <property type="entry name" value="R3H_dom"/>
</dbReference>
<dbReference type="SUPFAM" id="SSF82708">
    <property type="entry name" value="R3H domain"/>
    <property type="match status" value="1"/>
</dbReference>
<name>A0A1G2MTH5_9BACT</name>
<reference evidence="3 4" key="1">
    <citation type="journal article" date="2016" name="Nat. Commun.">
        <title>Thousands of microbial genomes shed light on interconnected biogeochemical processes in an aquifer system.</title>
        <authorList>
            <person name="Anantharaman K."/>
            <person name="Brown C.T."/>
            <person name="Hug L.A."/>
            <person name="Sharon I."/>
            <person name="Castelle C.J."/>
            <person name="Probst A.J."/>
            <person name="Thomas B.C."/>
            <person name="Singh A."/>
            <person name="Wilkins M.J."/>
            <person name="Karaoz U."/>
            <person name="Brodie E.L."/>
            <person name="Williams K.H."/>
            <person name="Hubbard S.S."/>
            <person name="Banfield J.F."/>
        </authorList>
    </citation>
    <scope>NUCLEOTIDE SEQUENCE [LARGE SCALE GENOMIC DNA]</scope>
</reference>
<dbReference type="SMART" id="SM00393">
    <property type="entry name" value="R3H"/>
    <property type="match status" value="1"/>
</dbReference>
<dbReference type="Gene3D" id="3.30.1370.50">
    <property type="entry name" value="R3H-like domain"/>
    <property type="match status" value="1"/>
</dbReference>
<dbReference type="AlphaFoldDB" id="A0A1G2MTH5"/>
<dbReference type="InterPro" id="IPR009019">
    <property type="entry name" value="KH_sf_prok-type"/>
</dbReference>
<dbReference type="Gene3D" id="3.30.300.20">
    <property type="match status" value="1"/>
</dbReference>
<sequence>MNANIKKTIESFLQNLGVSYDEVEEFPNETFPRFVIKTKESGLLIGQKGVNFSALNHLIRKIVAKNTNVNVTAFPPKFILDVNNYGKDLSDDLKNKVAILTARARSLRTSVEFPPMSSYQRMIVHSLCQDIPDIKTESEGEGEGRRVVIAYVPPEERFVEKEV</sequence>
<gene>
    <name evidence="3" type="ORF">A3D56_03495</name>
</gene>
<dbReference type="PROSITE" id="PS51061">
    <property type="entry name" value="R3H"/>
    <property type="match status" value="1"/>
</dbReference>
<evidence type="ECO:0000259" key="2">
    <source>
        <dbReference type="PROSITE" id="PS51061"/>
    </source>
</evidence>
<evidence type="ECO:0000256" key="1">
    <source>
        <dbReference type="ARBA" id="ARBA00022884"/>
    </source>
</evidence>
<dbReference type="EMBL" id="MHRP01000021">
    <property type="protein sequence ID" value="OHA27155.1"/>
    <property type="molecule type" value="Genomic_DNA"/>
</dbReference>
<organism evidence="3 4">
    <name type="scientific">Candidatus Taylorbacteria bacterium RIFCSPHIGHO2_02_FULL_45_35</name>
    <dbReference type="NCBI Taxonomy" id="1802311"/>
    <lineage>
        <taxon>Bacteria</taxon>
        <taxon>Candidatus Tayloriibacteriota</taxon>
    </lineage>
</organism>
<dbReference type="GO" id="GO:0003723">
    <property type="term" value="F:RNA binding"/>
    <property type="evidence" value="ECO:0007669"/>
    <property type="project" value="UniProtKB-KW"/>
</dbReference>
<protein>
    <recommendedName>
        <fullName evidence="2">R3H domain-containing protein</fullName>
    </recommendedName>
</protein>
<dbReference type="PANTHER" id="PTHR35800:SF1">
    <property type="entry name" value="RNA-BINDING PROTEIN KHPB"/>
    <property type="match status" value="1"/>
</dbReference>
<dbReference type="InterPro" id="IPR036867">
    <property type="entry name" value="R3H_dom_sf"/>
</dbReference>
<accession>A0A1G2MTH5</accession>
<evidence type="ECO:0000313" key="4">
    <source>
        <dbReference type="Proteomes" id="UP000177943"/>
    </source>
</evidence>
<dbReference type="InterPro" id="IPR039247">
    <property type="entry name" value="KhpB"/>
</dbReference>
<dbReference type="SUPFAM" id="SSF54814">
    <property type="entry name" value="Prokaryotic type KH domain (KH-domain type II)"/>
    <property type="match status" value="1"/>
</dbReference>
<dbReference type="Pfam" id="PF07650">
    <property type="entry name" value="KH_2"/>
    <property type="match status" value="1"/>
</dbReference>
<comment type="caution">
    <text evidence="3">The sequence shown here is derived from an EMBL/GenBank/DDBJ whole genome shotgun (WGS) entry which is preliminary data.</text>
</comment>
<dbReference type="Proteomes" id="UP000177943">
    <property type="component" value="Unassembled WGS sequence"/>
</dbReference>
<evidence type="ECO:0000313" key="3">
    <source>
        <dbReference type="EMBL" id="OHA27155.1"/>
    </source>
</evidence>
<dbReference type="InterPro" id="IPR004044">
    <property type="entry name" value="KH_dom_type_2"/>
</dbReference>
<dbReference type="InterPro" id="IPR015946">
    <property type="entry name" value="KH_dom-like_a/b"/>
</dbReference>
<dbReference type="PANTHER" id="PTHR35800">
    <property type="entry name" value="PROTEIN JAG"/>
    <property type="match status" value="1"/>
</dbReference>
<feature type="domain" description="R3H" evidence="2">
    <location>
        <begin position="87"/>
        <end position="153"/>
    </location>
</feature>
<dbReference type="Pfam" id="PF01424">
    <property type="entry name" value="R3H"/>
    <property type="match status" value="1"/>
</dbReference>
<keyword evidence="1" id="KW-0694">RNA-binding</keyword>